<feature type="transmembrane region" description="Helical" evidence="1">
    <location>
        <begin position="330"/>
        <end position="356"/>
    </location>
</feature>
<feature type="transmembrane region" description="Helical" evidence="1">
    <location>
        <begin position="181"/>
        <end position="206"/>
    </location>
</feature>
<feature type="transmembrane region" description="Helical" evidence="1">
    <location>
        <begin position="69"/>
        <end position="92"/>
    </location>
</feature>
<protein>
    <recommendedName>
        <fullName evidence="4">Quinol:cytochrome c oxidoreductase quinone-binding subunit 2</fullName>
    </recommendedName>
</protein>
<dbReference type="Proteomes" id="UP000194151">
    <property type="component" value="Chromosome"/>
</dbReference>
<evidence type="ECO:0000313" key="3">
    <source>
        <dbReference type="Proteomes" id="UP000194151"/>
    </source>
</evidence>
<keyword evidence="1" id="KW-0812">Transmembrane</keyword>
<dbReference type="KEGG" id="bgv:CAL12_14900"/>
<dbReference type="STRING" id="1416806.CAL12_14900"/>
<feature type="transmembrane region" description="Helical" evidence="1">
    <location>
        <begin position="124"/>
        <end position="141"/>
    </location>
</feature>
<gene>
    <name evidence="2" type="ORF">CAL12_14900</name>
</gene>
<accession>A0A1W6YLJ2</accession>
<feature type="transmembrane region" description="Helical" evidence="1">
    <location>
        <begin position="35"/>
        <end position="57"/>
    </location>
</feature>
<organism evidence="2 3">
    <name type="scientific">Bordetella genomosp. 8</name>
    <dbReference type="NCBI Taxonomy" id="1416806"/>
    <lineage>
        <taxon>Bacteria</taxon>
        <taxon>Pseudomonadati</taxon>
        <taxon>Pseudomonadota</taxon>
        <taxon>Betaproteobacteria</taxon>
        <taxon>Burkholderiales</taxon>
        <taxon>Alcaligenaceae</taxon>
        <taxon>Bordetella</taxon>
    </lineage>
</organism>
<evidence type="ECO:0000256" key="1">
    <source>
        <dbReference type="SAM" id="Phobius"/>
    </source>
</evidence>
<sequence>MQSIKRQGVAPLAAGAVLLAVAALGALLDARGFLAAWLAAWWFWAGLALGAQATLWLHRLTGGNWIAPVGAALNALRAALPAVGLLVLPVLVWQQPLYPWARADWVDTAKEPAFRQLWFSSPGMALRVIACVVLWSVLARVDGAGSKSSRRQGYAAAGLIAYAFTISLVAVDLLMSLTPAWYSTAFGFVVLVAQLKAAMAAGAWAGARHAPAPLRGDLGNLLMMYVLTWTYLAFTQFQIIWAENLPAEISWYVARQGGWAWMAILLAVFGFAVPLVVLLFRTFKRSAVCLRALAALLLAASACETVWWVFPSAGAASKGHPPDGPVSWHAAWMLLLLIAGMGLIVRAAAVLFPTVIHGAAPDAREQAHA</sequence>
<keyword evidence="1" id="KW-0472">Membrane</keyword>
<evidence type="ECO:0008006" key="4">
    <source>
        <dbReference type="Google" id="ProtNLM"/>
    </source>
</evidence>
<name>A0A1W6YLJ2_9BORD</name>
<feature type="transmembrane region" description="Helical" evidence="1">
    <location>
        <begin position="153"/>
        <end position="175"/>
    </location>
</feature>
<evidence type="ECO:0000313" key="2">
    <source>
        <dbReference type="EMBL" id="ARP81976.1"/>
    </source>
</evidence>
<feature type="transmembrane region" description="Helical" evidence="1">
    <location>
        <begin position="292"/>
        <end position="310"/>
    </location>
</feature>
<dbReference type="EMBL" id="CP021108">
    <property type="protein sequence ID" value="ARP81976.1"/>
    <property type="molecule type" value="Genomic_DNA"/>
</dbReference>
<keyword evidence="1" id="KW-1133">Transmembrane helix</keyword>
<dbReference type="PANTHER" id="PTHR43044">
    <property type="match status" value="1"/>
</dbReference>
<reference evidence="2 3" key="1">
    <citation type="submission" date="2017-05" db="EMBL/GenBank/DDBJ databases">
        <title>Complete and WGS of Bordetella genogroups.</title>
        <authorList>
            <person name="Spilker T."/>
            <person name="LiPuma J."/>
        </authorList>
    </citation>
    <scope>NUCLEOTIDE SEQUENCE [LARGE SCALE GENOMIC DNA]</scope>
    <source>
        <strain evidence="2 3">AU19157</strain>
    </source>
</reference>
<keyword evidence="3" id="KW-1185">Reference proteome</keyword>
<feature type="transmembrane region" description="Helical" evidence="1">
    <location>
        <begin position="259"/>
        <end position="280"/>
    </location>
</feature>
<proteinExistence type="predicted"/>
<feature type="transmembrane region" description="Helical" evidence="1">
    <location>
        <begin position="218"/>
        <end position="239"/>
    </location>
</feature>
<dbReference type="AlphaFoldDB" id="A0A1W6YLJ2"/>
<dbReference type="PANTHER" id="PTHR43044:SF1">
    <property type="entry name" value="QUINOL:CYTOCHROME C OXIDOREDUCTASE QUINONE-BINDING SUBUNIT 2"/>
    <property type="match status" value="1"/>
</dbReference>